<dbReference type="Proteomes" id="UP000838763">
    <property type="component" value="Unassembled WGS sequence"/>
</dbReference>
<gene>
    <name evidence="8" type="ORF">PPNO1_LOCUS9307</name>
</gene>
<dbReference type="Gene3D" id="3.40.50.1820">
    <property type="entry name" value="alpha/beta hydrolase"/>
    <property type="match status" value="1"/>
</dbReference>
<dbReference type="GO" id="GO:0005783">
    <property type="term" value="C:endoplasmic reticulum"/>
    <property type="evidence" value="ECO:0007669"/>
    <property type="project" value="UniProtKB-SubCell"/>
</dbReference>
<dbReference type="InterPro" id="IPR001680">
    <property type="entry name" value="WD40_rpt"/>
</dbReference>
<evidence type="ECO:0000313" key="9">
    <source>
        <dbReference type="Proteomes" id="UP000838763"/>
    </source>
</evidence>
<dbReference type="InterPro" id="IPR015943">
    <property type="entry name" value="WD40/YVTN_repeat-like_dom_sf"/>
</dbReference>
<keyword evidence="9" id="KW-1185">Reference proteome</keyword>
<dbReference type="PANTHER" id="PTHR48182">
    <property type="entry name" value="PROTEIN SERAC1"/>
    <property type="match status" value="1"/>
</dbReference>
<comment type="subcellular location">
    <subcellularLocation>
        <location evidence="2">Endoplasmic reticulum</location>
    </subcellularLocation>
    <subcellularLocation>
        <location evidence="3">Membrane</location>
    </subcellularLocation>
    <subcellularLocation>
        <location evidence="1">Mitochondrion</location>
    </subcellularLocation>
</comment>
<dbReference type="AlphaFoldDB" id="A0A9P1MEA8"/>
<evidence type="ECO:0000256" key="4">
    <source>
        <dbReference type="ARBA" id="ARBA00022824"/>
    </source>
</evidence>
<sequence length="923" mass="101574">MGPLKLFRRVTTKPGQTGPVGNDSIVTEPPDQAESTKMASSLSLRRFSSVSIFSQAPAETSIDDPTGPMGLSLLYSPPEPKVDFIFVHGLGGGSRKTWSRRPEVVGNFWPADWLPKDPDFHNVRIYSFGYDAKYWKTDRDYNNLNEFGKSLLGEISTVPGISTSKTPIVAIGHSMGGLVIKTAWLIAKQDSSYKTITNRFAAFYFLAVPQKGSDSAKILDSIPFISRDHKYIRDLVPDSPAIRSINDQFRHVPNHIELWSFYETKATDITHSLIVDPSFAVLGLPNELQRPLQADHRSICKFKDTSDANYRAIRNALATTTRNISELADKRTRSGKKDLEQKIVEYLKVDQTFYNDLEVAQEGRFQNSCHWVLQKRSSASGEALENLLTERYGSTLSPEPENPPCLVSSKSEIDQALKEVPNEMRPLYQRTLDTLARSGRRKSLIHELLTWAACSMRPMTTSAVLGAIKLAINEDVVRGLPAKGAIGEEWDDKLACIGVAQGQATTVRFGDGLMAIGFTSGALIVYSMMAYQEYRTFNHGESVKFVRFQPKRGIIVSCGSRMTKVWNISGGTLNHTFTTRHKALDAAFDGDKLLVATAGNYISSWVLADNAIQGPDLFWNDSSAPAVTPLQRSVCSLKLSPSQELLAVAYHGSSIVLWDLRANAYYGTCGKTLTNGKTSTHVVVDLVFNSNPDPCLLVVAYLDGDLALLNPLLNTELLCFRANFRTLSVSLDGRFLAAAGAEEGTSAVAWNFRQTARPFIRRPLPCRLTGVTVRDLGTPLMRDYAGDDGSGTGYLAPVEHVSTGSVISVVSIAGHAPGDHLFCGKDDGSVSLYNRESAEFVQGLYNHTAPVTRMVWSASNEILLTVDSWNNIIGYRFAASGLEHIGERVVKSKLDQTLAIVELFVIEDGSGRFITSTRESDHL</sequence>
<proteinExistence type="predicted"/>
<dbReference type="InterPro" id="IPR036322">
    <property type="entry name" value="WD40_repeat_dom_sf"/>
</dbReference>
<feature type="region of interest" description="Disordered" evidence="7">
    <location>
        <begin position="1"/>
        <end position="35"/>
    </location>
</feature>
<protein>
    <recommendedName>
        <fullName evidence="10">GPI inositol-deacylase</fullName>
    </recommendedName>
</protein>
<evidence type="ECO:0000256" key="5">
    <source>
        <dbReference type="ARBA" id="ARBA00023128"/>
    </source>
</evidence>
<dbReference type="SMART" id="SM00320">
    <property type="entry name" value="WD40"/>
    <property type="match status" value="5"/>
</dbReference>
<dbReference type="SUPFAM" id="SSF53474">
    <property type="entry name" value="alpha/beta-Hydrolases"/>
    <property type="match status" value="1"/>
</dbReference>
<evidence type="ECO:0000256" key="2">
    <source>
        <dbReference type="ARBA" id="ARBA00004240"/>
    </source>
</evidence>
<reference evidence="8" key="1">
    <citation type="submission" date="2022-11" db="EMBL/GenBank/DDBJ databases">
        <authorList>
            <person name="Scott C."/>
            <person name="Bruce N."/>
        </authorList>
    </citation>
    <scope>NUCLEOTIDE SEQUENCE</scope>
</reference>
<dbReference type="InterPro" id="IPR052374">
    <property type="entry name" value="SERAC1"/>
</dbReference>
<dbReference type="SUPFAM" id="SSF50978">
    <property type="entry name" value="WD40 repeat-like"/>
    <property type="match status" value="1"/>
</dbReference>
<evidence type="ECO:0008006" key="10">
    <source>
        <dbReference type="Google" id="ProtNLM"/>
    </source>
</evidence>
<keyword evidence="6" id="KW-0472">Membrane</keyword>
<evidence type="ECO:0000256" key="3">
    <source>
        <dbReference type="ARBA" id="ARBA00004370"/>
    </source>
</evidence>
<dbReference type="GO" id="GO:0005739">
    <property type="term" value="C:mitochondrion"/>
    <property type="evidence" value="ECO:0007669"/>
    <property type="project" value="UniProtKB-SubCell"/>
</dbReference>
<evidence type="ECO:0000313" key="8">
    <source>
        <dbReference type="EMBL" id="CAI4219760.1"/>
    </source>
</evidence>
<dbReference type="OrthoDB" id="194358at2759"/>
<accession>A0A9P1MEA8</accession>
<feature type="compositionally biased region" description="Basic residues" evidence="7">
    <location>
        <begin position="1"/>
        <end position="11"/>
    </location>
</feature>
<dbReference type="EMBL" id="CALLCH030000020">
    <property type="protein sequence ID" value="CAI4219760.1"/>
    <property type="molecule type" value="Genomic_DNA"/>
</dbReference>
<keyword evidence="5" id="KW-0496">Mitochondrion</keyword>
<dbReference type="Gene3D" id="2.130.10.10">
    <property type="entry name" value="YVTN repeat-like/Quinoprotein amine dehydrogenase"/>
    <property type="match status" value="3"/>
</dbReference>
<name>A0A9P1MEA8_9PEZI</name>
<dbReference type="PANTHER" id="PTHR48182:SF2">
    <property type="entry name" value="PROTEIN SERAC1"/>
    <property type="match status" value="1"/>
</dbReference>
<evidence type="ECO:0000256" key="1">
    <source>
        <dbReference type="ARBA" id="ARBA00004173"/>
    </source>
</evidence>
<dbReference type="GO" id="GO:0016020">
    <property type="term" value="C:membrane"/>
    <property type="evidence" value="ECO:0007669"/>
    <property type="project" value="UniProtKB-SubCell"/>
</dbReference>
<dbReference type="InterPro" id="IPR029058">
    <property type="entry name" value="AB_hydrolase_fold"/>
</dbReference>
<keyword evidence="4" id="KW-0256">Endoplasmic reticulum</keyword>
<evidence type="ECO:0000256" key="7">
    <source>
        <dbReference type="SAM" id="MobiDB-lite"/>
    </source>
</evidence>
<evidence type="ECO:0000256" key="6">
    <source>
        <dbReference type="ARBA" id="ARBA00023136"/>
    </source>
</evidence>
<organism evidence="8 9">
    <name type="scientific">Parascedosporium putredinis</name>
    <dbReference type="NCBI Taxonomy" id="1442378"/>
    <lineage>
        <taxon>Eukaryota</taxon>
        <taxon>Fungi</taxon>
        <taxon>Dikarya</taxon>
        <taxon>Ascomycota</taxon>
        <taxon>Pezizomycotina</taxon>
        <taxon>Sordariomycetes</taxon>
        <taxon>Hypocreomycetidae</taxon>
        <taxon>Microascales</taxon>
        <taxon>Microascaceae</taxon>
        <taxon>Parascedosporium</taxon>
    </lineage>
</organism>
<comment type="caution">
    <text evidence="8">The sequence shown here is derived from an EMBL/GenBank/DDBJ whole genome shotgun (WGS) entry which is preliminary data.</text>
</comment>